<dbReference type="PROSITE" id="PS50878">
    <property type="entry name" value="RT_POL"/>
    <property type="match status" value="1"/>
</dbReference>
<evidence type="ECO:0000259" key="1">
    <source>
        <dbReference type="PROSITE" id="PS50878"/>
    </source>
</evidence>
<feature type="domain" description="Reverse transcriptase" evidence="1">
    <location>
        <begin position="237"/>
        <end position="479"/>
    </location>
</feature>
<dbReference type="InterPro" id="IPR013103">
    <property type="entry name" value="RVT_2"/>
</dbReference>
<dbReference type="InterPro" id="IPR000477">
    <property type="entry name" value="RT_dom"/>
</dbReference>
<dbReference type="InterPro" id="IPR043502">
    <property type="entry name" value="DNA/RNA_pol_sf"/>
</dbReference>
<dbReference type="SUPFAM" id="SSF56672">
    <property type="entry name" value="DNA/RNA polymerases"/>
    <property type="match status" value="1"/>
</dbReference>
<name>A0A0G4GGY8_9ALVE</name>
<dbReference type="Pfam" id="PF07727">
    <property type="entry name" value="RVT_2"/>
    <property type="match status" value="1"/>
</dbReference>
<dbReference type="EMBL" id="CDMZ01001202">
    <property type="protein sequence ID" value="CEM28883.1"/>
    <property type="molecule type" value="Genomic_DNA"/>
</dbReference>
<proteinExistence type="predicted"/>
<dbReference type="VEuPathDB" id="CryptoDB:Cvel_21857"/>
<gene>
    <name evidence="2" type="ORF">Cvel_21857</name>
</gene>
<sequence>MKVDVATAFLQAPLDKSEAVWVKLPSDLPVDAYPGLKAGCFVHIERAVYGLKDAPKKYTSFFKKKAQTVGWKEVAESIFLKTDKAGKPLAVMIMHVDNLYVLSTDAEKEMDLLRGLMQMNEPEYMDDGDLYAYVGLSIRVKEGEMSLEQSDYIADMLKELHPPRRTQYETKPLPADPPRLELILDSLFQAARSAARGSAQGISGWRYEHIRFFLPGDGSGGGAGSCALLTVAQCLTAGNAPPSLLRLLASGRFFALNKDTKGDKVRPITIGDVLRRWVIKAILIEYREKFEEHLSALQYAVRTSAGADKIFCAVQICLQLCPNSILLQIDANNAFNTCDRQKAMDQLRKHFPELYRFFSLWYGTSIPIFFRDQKGTLRMFLSQEGIQQGDVAGPLLFCLGLKLALEKLQKRLHEKHGRAGCFIGAYMDDLSLIFPSSSADCLTSAWSDCIEILGKYGLTLNLGKDKNAAFSPSWRGKTEREILQQRLPGLEVSTEGYKLMGAAGGGDTFVNTLFEKKLGEATKLEKLVEGYGDPQGCSLLFRYCIFPKLVYLARVMADRLHTDVWERADKELGNSFARSMRLTPEEWIQKKEHIYLPLCQGGLGIPFFHHIVPAALVGCGAQTFAAVRGRLTDQGFATPTQSDFAGLHWVKRVAQAYTDCRGGVQRELGQNHIPRVLQSEWRERIDDFLIHERGEMQHLMIEALHLVRREQLLNTLSPPGKARLKSCSGTGASAWLTAMPSSG</sequence>
<organism evidence="2">
    <name type="scientific">Chromera velia CCMP2878</name>
    <dbReference type="NCBI Taxonomy" id="1169474"/>
    <lineage>
        <taxon>Eukaryota</taxon>
        <taxon>Sar</taxon>
        <taxon>Alveolata</taxon>
        <taxon>Colpodellida</taxon>
        <taxon>Chromeraceae</taxon>
        <taxon>Chromera</taxon>
    </lineage>
</organism>
<accession>A0A0G4GGY8</accession>
<reference evidence="2" key="1">
    <citation type="submission" date="2014-11" db="EMBL/GenBank/DDBJ databases">
        <authorList>
            <person name="Otto D Thomas"/>
            <person name="Naeem Raeece"/>
        </authorList>
    </citation>
    <scope>NUCLEOTIDE SEQUENCE</scope>
</reference>
<dbReference type="AlphaFoldDB" id="A0A0G4GGY8"/>
<dbReference type="Pfam" id="PF00078">
    <property type="entry name" value="RVT_1"/>
    <property type="match status" value="1"/>
</dbReference>
<evidence type="ECO:0000313" key="2">
    <source>
        <dbReference type="EMBL" id="CEM28883.1"/>
    </source>
</evidence>
<protein>
    <recommendedName>
        <fullName evidence="1">Reverse transcriptase domain-containing protein</fullName>
    </recommendedName>
</protein>
<dbReference type="PhylomeDB" id="A0A0G4GGY8"/>